<organism evidence="1 2">
    <name type="scientific">Pseudomonas putida</name>
    <name type="common">Arthrobacter siderocapsulatus</name>
    <dbReference type="NCBI Taxonomy" id="303"/>
    <lineage>
        <taxon>Bacteria</taxon>
        <taxon>Pseudomonadati</taxon>
        <taxon>Pseudomonadota</taxon>
        <taxon>Gammaproteobacteria</taxon>
        <taxon>Pseudomonadales</taxon>
        <taxon>Pseudomonadaceae</taxon>
        <taxon>Pseudomonas</taxon>
    </lineage>
</organism>
<evidence type="ECO:0000313" key="1">
    <source>
        <dbReference type="EMBL" id="MBI6882333.1"/>
    </source>
</evidence>
<accession>A0A8I1EBM8</accession>
<dbReference type="EMBL" id="JAEHTE010000001">
    <property type="protein sequence ID" value="MBI6882333.1"/>
    <property type="molecule type" value="Genomic_DNA"/>
</dbReference>
<name>A0A8I1EBM8_PSEPU</name>
<proteinExistence type="predicted"/>
<sequence>MSTLSEEDARRIEEWIDSGEAAIAFQKASEETDKAIVRMNEARRVTRQQMNTPIGPFSRNC</sequence>
<gene>
    <name evidence="1" type="ORF">JEU22_00110</name>
</gene>
<reference evidence="1" key="1">
    <citation type="submission" date="2020-12" db="EMBL/GenBank/DDBJ databases">
        <title>Enhanced detection system for hospital associated transmission using whole genome sequencing surveillance.</title>
        <authorList>
            <person name="Harrison L.H."/>
            <person name="Van Tyne D."/>
            <person name="Marsh J.W."/>
            <person name="Griffith M.P."/>
            <person name="Snyder D.J."/>
            <person name="Cooper V.S."/>
            <person name="Mustapha M."/>
        </authorList>
    </citation>
    <scope>NUCLEOTIDE SEQUENCE</scope>
    <source>
        <strain evidence="1">PSB00042</strain>
    </source>
</reference>
<comment type="caution">
    <text evidence="1">The sequence shown here is derived from an EMBL/GenBank/DDBJ whole genome shotgun (WGS) entry which is preliminary data.</text>
</comment>
<evidence type="ECO:0000313" key="2">
    <source>
        <dbReference type="Proteomes" id="UP000637061"/>
    </source>
</evidence>
<dbReference type="Proteomes" id="UP000637061">
    <property type="component" value="Unassembled WGS sequence"/>
</dbReference>
<protein>
    <submittedName>
        <fullName evidence="1">Uncharacterized protein</fullName>
    </submittedName>
</protein>
<dbReference type="AlphaFoldDB" id="A0A8I1EBM8"/>